<evidence type="ECO:0000313" key="1">
    <source>
        <dbReference type="EMBL" id="KAK4811208.1"/>
    </source>
</evidence>
<keyword evidence="2" id="KW-1185">Reference proteome</keyword>
<sequence length="405" mass="45371">MSPVFGKEGNITPIFKKGKKEDSGNYSTANLTSVPSKIMEQNVLEAVLKQMEDMLKEMEDREVIRESKHGFTKDKLCLTDVVAFCDGVTASVEKGRAPSVIYLNFCKAFQTVPQAFLPLNWRAMGLTGGLFHGQGTVRMAASKELQSMNSVSQWKPVTSGVPQGPLLGAVLFNIFIGDIDSGIECTLSKCADDTKLSGTADTLERRDALQRDLDRLQELWDEGIESSPAGEDLGVLVGEKLDMRRQCVLAAQKAKRILGCIKRSVASRLREVTPPLYCGLVRPHLEYCFQLWGPHHKKDMDLLEQVKRKATKMMRELENLSCEERLRELGLFSLEKRRLLGDLLAAFQSIKGAYKKDGERLLPRPVKFFMVRVVRHWNRLPRELVDAPSLEVFKVGLDGALSNLT</sequence>
<protein>
    <recommendedName>
        <fullName evidence="3">Reverse transcriptase domain-containing protein</fullName>
    </recommendedName>
</protein>
<dbReference type="Proteomes" id="UP001333110">
    <property type="component" value="Unassembled WGS sequence"/>
</dbReference>
<evidence type="ECO:0008006" key="3">
    <source>
        <dbReference type="Google" id="ProtNLM"/>
    </source>
</evidence>
<dbReference type="EMBL" id="JAUNZN010000018">
    <property type="protein sequence ID" value="KAK4811208.1"/>
    <property type="molecule type" value="Genomic_DNA"/>
</dbReference>
<evidence type="ECO:0000313" key="2">
    <source>
        <dbReference type="Proteomes" id="UP001333110"/>
    </source>
</evidence>
<reference evidence="1 2" key="1">
    <citation type="journal article" date="2023" name="J. Hered.">
        <title>Chromosome-level genome of the wood stork (Mycteria americana) provides insight into avian chromosome evolution.</title>
        <authorList>
            <person name="Flamio R. Jr."/>
            <person name="Ramstad K.M."/>
        </authorList>
    </citation>
    <scope>NUCLEOTIDE SEQUENCE [LARGE SCALE GENOMIC DNA]</scope>
    <source>
        <strain evidence="1">JAX WOST 10</strain>
    </source>
</reference>
<dbReference type="PANTHER" id="PTHR33332">
    <property type="entry name" value="REVERSE TRANSCRIPTASE DOMAIN-CONTAINING PROTEIN"/>
    <property type="match status" value="1"/>
</dbReference>
<name>A0AAN7NI20_MYCAM</name>
<accession>A0AAN7NI20</accession>
<gene>
    <name evidence="1" type="ORF">QYF61_021279</name>
</gene>
<comment type="caution">
    <text evidence="1">The sequence shown here is derived from an EMBL/GenBank/DDBJ whole genome shotgun (WGS) entry which is preliminary data.</text>
</comment>
<dbReference type="AlphaFoldDB" id="A0AAN7NI20"/>
<organism evidence="1 2">
    <name type="scientific">Mycteria americana</name>
    <name type="common">Wood stork</name>
    <dbReference type="NCBI Taxonomy" id="33587"/>
    <lineage>
        <taxon>Eukaryota</taxon>
        <taxon>Metazoa</taxon>
        <taxon>Chordata</taxon>
        <taxon>Craniata</taxon>
        <taxon>Vertebrata</taxon>
        <taxon>Euteleostomi</taxon>
        <taxon>Archelosauria</taxon>
        <taxon>Archosauria</taxon>
        <taxon>Dinosauria</taxon>
        <taxon>Saurischia</taxon>
        <taxon>Theropoda</taxon>
        <taxon>Coelurosauria</taxon>
        <taxon>Aves</taxon>
        <taxon>Neognathae</taxon>
        <taxon>Neoaves</taxon>
        <taxon>Aequornithes</taxon>
        <taxon>Ciconiiformes</taxon>
        <taxon>Ciconiidae</taxon>
        <taxon>Mycteria</taxon>
    </lineage>
</organism>
<proteinExistence type="predicted"/>